<dbReference type="GO" id="GO:0000162">
    <property type="term" value="P:L-tryptophan biosynthetic process"/>
    <property type="evidence" value="ECO:0007669"/>
    <property type="project" value="TreeGrafter"/>
</dbReference>
<organism evidence="1 2">
    <name type="scientific">Cephalotus follicularis</name>
    <name type="common">Albany pitcher plant</name>
    <dbReference type="NCBI Taxonomy" id="3775"/>
    <lineage>
        <taxon>Eukaryota</taxon>
        <taxon>Viridiplantae</taxon>
        <taxon>Streptophyta</taxon>
        <taxon>Embryophyta</taxon>
        <taxon>Tracheophyta</taxon>
        <taxon>Spermatophyta</taxon>
        <taxon>Magnoliopsida</taxon>
        <taxon>eudicotyledons</taxon>
        <taxon>Gunneridae</taxon>
        <taxon>Pentapetalae</taxon>
        <taxon>rosids</taxon>
        <taxon>fabids</taxon>
        <taxon>Oxalidales</taxon>
        <taxon>Cephalotaceae</taxon>
        <taxon>Cephalotus</taxon>
    </lineage>
</organism>
<dbReference type="PANTHER" id="PTHR11236">
    <property type="entry name" value="AMINOBENZOATE/ANTHRANILATE SYNTHASE"/>
    <property type="match status" value="1"/>
</dbReference>
<reference evidence="2" key="1">
    <citation type="submission" date="2016-04" db="EMBL/GenBank/DDBJ databases">
        <title>Cephalotus genome sequencing.</title>
        <authorList>
            <person name="Fukushima K."/>
            <person name="Hasebe M."/>
            <person name="Fang X."/>
        </authorList>
    </citation>
    <scope>NUCLEOTIDE SEQUENCE [LARGE SCALE GENOMIC DNA]</scope>
    <source>
        <strain evidence="2">cv. St1</strain>
    </source>
</reference>
<evidence type="ECO:0000313" key="2">
    <source>
        <dbReference type="Proteomes" id="UP000187406"/>
    </source>
</evidence>
<feature type="non-terminal residue" evidence="1">
    <location>
        <position position="1"/>
    </location>
</feature>
<dbReference type="InParanoid" id="A0A1Q3DI47"/>
<dbReference type="Gene3D" id="3.60.120.10">
    <property type="entry name" value="Anthranilate synthase"/>
    <property type="match status" value="1"/>
</dbReference>
<comment type="caution">
    <text evidence="1">The sequence shown here is derived from an EMBL/GenBank/DDBJ whole genome shotgun (WGS) entry which is preliminary data.</text>
</comment>
<dbReference type="STRING" id="3775.A0A1Q3DI47"/>
<evidence type="ECO:0000313" key="1">
    <source>
        <dbReference type="EMBL" id="GAV92216.1"/>
    </source>
</evidence>
<dbReference type="AlphaFoldDB" id="A0A1Q3DI47"/>
<proteinExistence type="predicted"/>
<feature type="non-terminal residue" evidence="1">
    <location>
        <position position="146"/>
    </location>
</feature>
<dbReference type="InterPro" id="IPR005801">
    <property type="entry name" value="ADC_synthase"/>
</dbReference>
<gene>
    <name evidence="1" type="ORF">CFOL_v3_35597</name>
</gene>
<keyword evidence="2" id="KW-1185">Reference proteome</keyword>
<dbReference type="Proteomes" id="UP000187406">
    <property type="component" value="Unassembled WGS sequence"/>
</dbReference>
<accession>A0A1Q3DI47</accession>
<dbReference type="OrthoDB" id="1680390at2759"/>
<dbReference type="EMBL" id="BDDD01009105">
    <property type="protein sequence ID" value="GAV92216.1"/>
    <property type="molecule type" value="Genomic_DNA"/>
</dbReference>
<name>A0A1Q3DI47_CEPFO</name>
<dbReference type="InterPro" id="IPR019999">
    <property type="entry name" value="Anth_synth_I-like"/>
</dbReference>
<protein>
    <submittedName>
        <fullName evidence="1">Anth_synt_I_N domain-containing protein</fullName>
    </submittedName>
</protein>
<sequence>DQSVKFKEASKHGNLVPLYRCIFSDHLTPVLAYRCLVKEDDRDAPSFLFESVEPGLQVSNIVSHLVGLLVFYCICLRTYLLNGRYSVIGAQPSIEIVAKENMVTVMDHEEGRKTEEIVEDPMTVPRRIMEGWNPQRIDELPEAFCG</sequence>
<dbReference type="PANTHER" id="PTHR11236:SF9">
    <property type="entry name" value="ANTHRANILATE SYNTHASE COMPONENT 1"/>
    <property type="match status" value="1"/>
</dbReference>